<gene>
    <name evidence="1" type="ORF">SPHA_61465</name>
</gene>
<dbReference type="EMBL" id="CAHIKZ030004353">
    <property type="protein sequence ID" value="CAE1309811.1"/>
    <property type="molecule type" value="Genomic_DNA"/>
</dbReference>
<sequence>MDKWVEHYSDLYSRQNVVTTATLDVFKCLTVMEDFDTEPTTEELNKTINSFASGNATGSDEIPPDLIGHCKTALLLPLREILYQCWKEGAVSQDMRDTKIVTLYKNKGERNDCNNYRGTVLWAKFSLGSYCSACRNSPNVSTQISSVVSDLKDQR</sequence>
<dbReference type="AlphaFoldDB" id="A0A812DYI0"/>
<name>A0A812DYI0_ACAPH</name>
<reference evidence="1" key="1">
    <citation type="submission" date="2021-01" db="EMBL/GenBank/DDBJ databases">
        <authorList>
            <person name="Li R."/>
            <person name="Bekaert M."/>
        </authorList>
    </citation>
    <scope>NUCLEOTIDE SEQUENCE</scope>
    <source>
        <strain evidence="1">Farmed</strain>
    </source>
</reference>
<evidence type="ECO:0000313" key="2">
    <source>
        <dbReference type="Proteomes" id="UP000597762"/>
    </source>
</evidence>
<keyword evidence="2" id="KW-1185">Reference proteome</keyword>
<accession>A0A812DYI0</accession>
<organism evidence="1 2">
    <name type="scientific">Acanthosepion pharaonis</name>
    <name type="common">Pharaoh cuttlefish</name>
    <name type="synonym">Sepia pharaonis</name>
    <dbReference type="NCBI Taxonomy" id="158019"/>
    <lineage>
        <taxon>Eukaryota</taxon>
        <taxon>Metazoa</taxon>
        <taxon>Spiralia</taxon>
        <taxon>Lophotrochozoa</taxon>
        <taxon>Mollusca</taxon>
        <taxon>Cephalopoda</taxon>
        <taxon>Coleoidea</taxon>
        <taxon>Decapodiformes</taxon>
        <taxon>Sepiida</taxon>
        <taxon>Sepiina</taxon>
        <taxon>Sepiidae</taxon>
        <taxon>Acanthosepion</taxon>
    </lineage>
</organism>
<evidence type="ECO:0000313" key="1">
    <source>
        <dbReference type="EMBL" id="CAE1309811.1"/>
    </source>
</evidence>
<protein>
    <submittedName>
        <fullName evidence="1">Uncharacterized protein</fullName>
    </submittedName>
</protein>
<dbReference type="OrthoDB" id="10071239at2759"/>
<dbReference type="Proteomes" id="UP000597762">
    <property type="component" value="Unassembled WGS sequence"/>
</dbReference>
<proteinExistence type="predicted"/>
<comment type="caution">
    <text evidence="1">The sequence shown here is derived from an EMBL/GenBank/DDBJ whole genome shotgun (WGS) entry which is preliminary data.</text>
</comment>